<feature type="domain" description="Poly A polymerase head" evidence="10">
    <location>
        <begin position="27"/>
        <end position="155"/>
    </location>
</feature>
<protein>
    <submittedName>
        <fullName evidence="12">Polynucleotide adenylyltransferase</fullName>
    </submittedName>
</protein>
<organism evidence="12">
    <name type="scientific">Eiseniibacteriota bacterium</name>
    <dbReference type="NCBI Taxonomy" id="2212470"/>
    <lineage>
        <taxon>Bacteria</taxon>
        <taxon>Candidatus Eiseniibacteriota</taxon>
    </lineage>
</organism>
<dbReference type="Pfam" id="PF01966">
    <property type="entry name" value="HD"/>
    <property type="match status" value="1"/>
</dbReference>
<keyword evidence="2" id="KW-0819">tRNA processing</keyword>
<dbReference type="Gene3D" id="3.30.460.10">
    <property type="entry name" value="Beta Polymerase, domain 2"/>
    <property type="match status" value="1"/>
</dbReference>
<dbReference type="InterPro" id="IPR003607">
    <property type="entry name" value="HD/PDEase_dom"/>
</dbReference>
<evidence type="ECO:0000313" key="12">
    <source>
        <dbReference type="EMBL" id="HGZ44655.1"/>
    </source>
</evidence>
<evidence type="ECO:0000256" key="4">
    <source>
        <dbReference type="ARBA" id="ARBA00022723"/>
    </source>
</evidence>
<keyword evidence="4" id="KW-0479">Metal-binding</keyword>
<keyword evidence="3 12" id="KW-0548">Nucleotidyltransferase</keyword>
<evidence type="ECO:0000256" key="3">
    <source>
        <dbReference type="ARBA" id="ARBA00022695"/>
    </source>
</evidence>
<comment type="caution">
    <text evidence="12">The sequence shown here is derived from an EMBL/GenBank/DDBJ whole genome shotgun (WGS) entry which is preliminary data.</text>
</comment>
<reference evidence="12" key="1">
    <citation type="journal article" date="2020" name="mSystems">
        <title>Genome- and Community-Level Interaction Insights into Carbon Utilization and Element Cycling Functions of Hydrothermarchaeota in Hydrothermal Sediment.</title>
        <authorList>
            <person name="Zhou Z."/>
            <person name="Liu Y."/>
            <person name="Xu W."/>
            <person name="Pan J."/>
            <person name="Luo Z.H."/>
            <person name="Li M."/>
        </authorList>
    </citation>
    <scope>NUCLEOTIDE SEQUENCE [LARGE SCALE GENOMIC DNA]</scope>
    <source>
        <strain evidence="12">SpSt-381</strain>
    </source>
</reference>
<dbReference type="Gene3D" id="1.10.3090.10">
    <property type="entry name" value="cca-adding enzyme, domain 2"/>
    <property type="match status" value="1"/>
</dbReference>
<dbReference type="PANTHER" id="PTHR47545:SF1">
    <property type="entry name" value="MULTIFUNCTIONAL CCA PROTEIN"/>
    <property type="match status" value="1"/>
</dbReference>
<evidence type="ECO:0000256" key="6">
    <source>
        <dbReference type="ARBA" id="ARBA00022840"/>
    </source>
</evidence>
<keyword evidence="5" id="KW-0547">Nucleotide-binding</keyword>
<accession>A0A832MM75</accession>
<dbReference type="GO" id="GO:0008033">
    <property type="term" value="P:tRNA processing"/>
    <property type="evidence" value="ECO:0007669"/>
    <property type="project" value="UniProtKB-KW"/>
</dbReference>
<dbReference type="CDD" id="cd05398">
    <property type="entry name" value="NT_ClassII-CCAase"/>
    <property type="match status" value="1"/>
</dbReference>
<dbReference type="SUPFAM" id="SSF81891">
    <property type="entry name" value="Poly A polymerase C-terminal region-like"/>
    <property type="match status" value="1"/>
</dbReference>
<dbReference type="GO" id="GO:0016779">
    <property type="term" value="F:nucleotidyltransferase activity"/>
    <property type="evidence" value="ECO:0007669"/>
    <property type="project" value="UniProtKB-KW"/>
</dbReference>
<dbReference type="CDD" id="cd00077">
    <property type="entry name" value="HDc"/>
    <property type="match status" value="1"/>
</dbReference>
<evidence type="ECO:0000256" key="7">
    <source>
        <dbReference type="ARBA" id="ARBA00022842"/>
    </source>
</evidence>
<proteinExistence type="inferred from homology"/>
<comment type="similarity">
    <text evidence="9">Belongs to the tRNA nucleotidyltransferase/poly(A) polymerase family.</text>
</comment>
<dbReference type="InterPro" id="IPR006674">
    <property type="entry name" value="HD_domain"/>
</dbReference>
<sequence length="467" mass="51335">MDPIDLNPLIPPDVARILERTPQLARAYLVGGWVRDALLGRPLEDVDLEVFGVGEQELAAALSRWGRVDAVGRSFGVLKLTTGERRRVDVTLPRRDSKVRPGHRGFVVEVDPGLEPREAAARRDFTINAMMWDPRERRLLDFFGGRADLEARVLRHTSDAFAEDPLRVLRGMQLAGRFGLEAHPATLALARAIAPAHGELAGERVWGEWAKWAAHSVRPSAGLRLLRDSGWLAHYPELSDLEATPQDPAWHPEGDVWTHTCLALDALAARPDFAALPEADRVAYAFAVLLHDVGKPLVTREEERDGRRRIVSPGHEAAAEPRVASFLARIHAPAALRERVWPLVREHLVHLHGVSDRSVRRLARRLHPETIEGLARVIRADADGRPPRPGGDPDGLREILARAAALDVAARAPRPILRGRHLLARGLAPGPALGALLDEAFEAQLNGAFDDLAGAERWLAERLAAGA</sequence>
<feature type="domain" description="HD" evidence="11">
    <location>
        <begin position="268"/>
        <end position="352"/>
    </location>
</feature>
<dbReference type="GO" id="GO:0005524">
    <property type="term" value="F:ATP binding"/>
    <property type="evidence" value="ECO:0007669"/>
    <property type="project" value="UniProtKB-KW"/>
</dbReference>
<dbReference type="SUPFAM" id="SSF81301">
    <property type="entry name" value="Nucleotidyltransferase"/>
    <property type="match status" value="1"/>
</dbReference>
<dbReference type="GO" id="GO:0046872">
    <property type="term" value="F:metal ion binding"/>
    <property type="evidence" value="ECO:0007669"/>
    <property type="project" value="UniProtKB-KW"/>
</dbReference>
<dbReference type="InterPro" id="IPR050124">
    <property type="entry name" value="tRNA_CCA-adding_enzyme"/>
</dbReference>
<keyword evidence="7" id="KW-0460">Magnesium</keyword>
<dbReference type="AlphaFoldDB" id="A0A832MM75"/>
<dbReference type="Pfam" id="PF01743">
    <property type="entry name" value="PolyA_pol"/>
    <property type="match status" value="1"/>
</dbReference>
<keyword evidence="1 9" id="KW-0808">Transferase</keyword>
<dbReference type="InterPro" id="IPR043519">
    <property type="entry name" value="NT_sf"/>
</dbReference>
<name>A0A832MM75_UNCEI</name>
<evidence type="ECO:0000256" key="1">
    <source>
        <dbReference type="ARBA" id="ARBA00022679"/>
    </source>
</evidence>
<dbReference type="GO" id="GO:0003723">
    <property type="term" value="F:RNA binding"/>
    <property type="evidence" value="ECO:0007669"/>
    <property type="project" value="UniProtKB-KW"/>
</dbReference>
<keyword evidence="6" id="KW-0067">ATP-binding</keyword>
<evidence type="ECO:0000259" key="11">
    <source>
        <dbReference type="Pfam" id="PF01966"/>
    </source>
</evidence>
<evidence type="ECO:0000256" key="9">
    <source>
        <dbReference type="RuleBase" id="RU003953"/>
    </source>
</evidence>
<evidence type="ECO:0000259" key="10">
    <source>
        <dbReference type="Pfam" id="PF01743"/>
    </source>
</evidence>
<keyword evidence="8 9" id="KW-0694">RNA-binding</keyword>
<evidence type="ECO:0000256" key="5">
    <source>
        <dbReference type="ARBA" id="ARBA00022741"/>
    </source>
</evidence>
<evidence type="ECO:0000256" key="8">
    <source>
        <dbReference type="ARBA" id="ARBA00022884"/>
    </source>
</evidence>
<dbReference type="InterPro" id="IPR002646">
    <property type="entry name" value="PolA_pol_head_dom"/>
</dbReference>
<evidence type="ECO:0000256" key="2">
    <source>
        <dbReference type="ARBA" id="ARBA00022694"/>
    </source>
</evidence>
<gene>
    <name evidence="12" type="ORF">ENR23_14835</name>
</gene>
<dbReference type="PANTHER" id="PTHR47545">
    <property type="entry name" value="MULTIFUNCTIONAL CCA PROTEIN"/>
    <property type="match status" value="1"/>
</dbReference>
<dbReference type="EMBL" id="DSQF01000030">
    <property type="protein sequence ID" value="HGZ44655.1"/>
    <property type="molecule type" value="Genomic_DNA"/>
</dbReference>